<dbReference type="GO" id="GO:0000139">
    <property type="term" value="C:Golgi membrane"/>
    <property type="evidence" value="ECO:0007669"/>
    <property type="project" value="UniProtKB-SubCell"/>
</dbReference>
<evidence type="ECO:0000313" key="11">
    <source>
        <dbReference type="Proteomes" id="UP000270924"/>
    </source>
</evidence>
<sequence length="1118" mass="127262">MSWLAKVSHIAGRAEDLLNQIDQNAAIVRFVQLSTFFFVRAIESQLSYYTVTRQMSTSQSLLTSVALRNTKKGADKCNSTISLIDIEEQRTKKLEKPQSEIVEATAKHHIRTDHTYSVSGRIRNKKKDDELIAYLNNSNEPTSSRCSSVASCFSAPNPHIANTIQTTPEPYTTEEYLKAQHSDTLRCMHMKESQIAVMSVRLQEAEDANIKKDAQIAELGRELKLMKKELEAGNGYMANNQSSSLKKLQREHDRKKEEFEKREQGYVKRLESANNENSENEKELQELRAKILKMEVNEQNLTEEIRLAKYNLEANKHEFDEYKQRAQKILSAKENLLTSLKENSSTGSDGVVNSIELEELRCELGLLKDDLQQSQFVIYNLKGDIQIIFEEMENRLRDEQRASGAQRENLLKQIHHHLSQANQYREQMERTQLEYDFLQAEMRRQEEAVERKLAEKDIELAKLMEEKKTNKRYGAGEMEQKISLLSEKLISKQTAIERIESEKRALELRLERAEYACRNAETAAVKAVTIEMRGSGANASVESCSLFTVSHSDSMLIRIAKLAVCIFDYVGYCSRVQRVVRVLGSMTSVLQVPQSLRSIAHYVKIGAENADRDPIVHYWCLFYAVQSGMDISKKSPEALQYLTSLLSILEDMKKKLGGEEALTQDLVAQAHIENFAMKLFDYADKNDRQSNFTKGVIRAFYTAGHLIDVLSLFGELDENLISTRKYAKWKATYIHSCMKNGETPKPGSVGGHNDDLKDFNMRIPQTETREEPQPTTMSGPVQPSTVLNPIASSHVISDSASALETCETLHISDAKGSSQKMSENSDSWRLTLDDYMEAQKYAKYAVTSRKNMEEKKRTKAKREDYRPLETKERSKKGIVFNRRSRNKNKEGQHVAKEVPFVSPFTGEHAIFAVPLSLAVLRMGSHDGIPLPVVVRQCIDYINEKGLCVEGIHRISAPKANLDKLEEAVNSRHSIQLKDVHDASGLLKRFLRQLPEHILTNEKRPVFEKIASTDMLKAQLISLPEENYMLLAYIFIHSQMILQNSGKNKMGMAALGLILQATLNVSQAIVRIFLLNASDVILMKYHSPSVSYWKKLHFLKLSHLYQNLKLSVDLYFSTG</sequence>
<dbReference type="PANTHER" id="PTHR46009:SF1">
    <property type="entry name" value="VACUOLAR PROTEIN SORTING-ASSOCIATED PROTEIN VTA1 HOMOLOG"/>
    <property type="match status" value="1"/>
</dbReference>
<organism evidence="10 11">
    <name type="scientific">Wuchereria bancrofti</name>
    <dbReference type="NCBI Taxonomy" id="6293"/>
    <lineage>
        <taxon>Eukaryota</taxon>
        <taxon>Metazoa</taxon>
        <taxon>Ecdysozoa</taxon>
        <taxon>Nematoda</taxon>
        <taxon>Chromadorea</taxon>
        <taxon>Rhabditida</taxon>
        <taxon>Spirurina</taxon>
        <taxon>Spiruromorpha</taxon>
        <taxon>Filarioidea</taxon>
        <taxon>Onchocercidae</taxon>
        <taxon>Wuchereria</taxon>
    </lineage>
</organism>
<dbReference type="Pfam" id="PF04652">
    <property type="entry name" value="Vta1"/>
    <property type="match status" value="1"/>
</dbReference>
<keyword evidence="6" id="KW-0472">Membrane</keyword>
<dbReference type="Pfam" id="PF09787">
    <property type="entry name" value="Golgin_A5"/>
    <property type="match status" value="1"/>
</dbReference>
<dbReference type="GO" id="GO:0005771">
    <property type="term" value="C:multivesicular body"/>
    <property type="evidence" value="ECO:0007669"/>
    <property type="project" value="TreeGrafter"/>
</dbReference>
<dbReference type="InterPro" id="IPR000198">
    <property type="entry name" value="RhoGAP_dom"/>
</dbReference>
<dbReference type="AlphaFoldDB" id="A0A3P7EHF4"/>
<name>A0A3P7EHF4_WUCBA</name>
<keyword evidence="5 7" id="KW-0175">Coiled coil</keyword>
<dbReference type="InterPro" id="IPR008936">
    <property type="entry name" value="Rho_GTPase_activation_prot"/>
</dbReference>
<evidence type="ECO:0000313" key="10">
    <source>
        <dbReference type="EMBL" id="VDM19076.1"/>
    </source>
</evidence>
<dbReference type="OrthoDB" id="391137at2759"/>
<keyword evidence="11" id="KW-1185">Reference proteome</keyword>
<evidence type="ECO:0000259" key="9">
    <source>
        <dbReference type="PROSITE" id="PS50238"/>
    </source>
</evidence>
<dbReference type="Gene3D" id="1.10.555.10">
    <property type="entry name" value="Rho GTPase activation protein"/>
    <property type="match status" value="1"/>
</dbReference>
<keyword evidence="2" id="KW-0812">Transmembrane</keyword>
<dbReference type="Proteomes" id="UP000270924">
    <property type="component" value="Unassembled WGS sequence"/>
</dbReference>
<accession>A0A3P7EHF4</accession>
<dbReference type="InterPro" id="IPR039431">
    <property type="entry name" value="Vta1/CALS_N"/>
</dbReference>
<dbReference type="SMART" id="SM00324">
    <property type="entry name" value="RhoGAP"/>
    <property type="match status" value="1"/>
</dbReference>
<dbReference type="InterPro" id="IPR023175">
    <property type="entry name" value="Vta1/CALS_N_sf"/>
</dbReference>
<protein>
    <recommendedName>
        <fullName evidence="9">Rho-GAP domain-containing protein</fullName>
    </recommendedName>
</protein>
<keyword evidence="3" id="KW-1133">Transmembrane helix</keyword>
<dbReference type="InterPro" id="IPR019177">
    <property type="entry name" value="Golgin_subfamily_A_member_5"/>
</dbReference>
<feature type="coiled-coil region" evidence="7">
    <location>
        <begin position="202"/>
        <end position="343"/>
    </location>
</feature>
<dbReference type="GO" id="GO:0007165">
    <property type="term" value="P:signal transduction"/>
    <property type="evidence" value="ECO:0007669"/>
    <property type="project" value="InterPro"/>
</dbReference>
<evidence type="ECO:0000256" key="7">
    <source>
        <dbReference type="SAM" id="Coils"/>
    </source>
</evidence>
<dbReference type="InParanoid" id="A0A3P7EHF4"/>
<dbReference type="InterPro" id="IPR044538">
    <property type="entry name" value="Vta1-like"/>
</dbReference>
<gene>
    <name evidence="10" type="ORF">WBA_LOCUS10303</name>
</gene>
<evidence type="ECO:0000256" key="6">
    <source>
        <dbReference type="ARBA" id="ARBA00023136"/>
    </source>
</evidence>
<dbReference type="PROSITE" id="PS50238">
    <property type="entry name" value="RHOGAP"/>
    <property type="match status" value="1"/>
</dbReference>
<evidence type="ECO:0000256" key="4">
    <source>
        <dbReference type="ARBA" id="ARBA00023034"/>
    </source>
</evidence>
<feature type="domain" description="Rho-GAP" evidence="9">
    <location>
        <begin position="913"/>
        <end position="1089"/>
    </location>
</feature>
<evidence type="ECO:0000256" key="3">
    <source>
        <dbReference type="ARBA" id="ARBA00022989"/>
    </source>
</evidence>
<dbReference type="OMA" id="RYEIGEM"/>
<evidence type="ECO:0000256" key="5">
    <source>
        <dbReference type="ARBA" id="ARBA00023054"/>
    </source>
</evidence>
<dbReference type="GO" id="GO:0007030">
    <property type="term" value="P:Golgi organization"/>
    <property type="evidence" value="ECO:0007669"/>
    <property type="project" value="InterPro"/>
</dbReference>
<keyword evidence="4" id="KW-0333">Golgi apparatus</keyword>
<feature type="region of interest" description="Disordered" evidence="8">
    <location>
        <begin position="850"/>
        <end position="870"/>
    </location>
</feature>
<comment type="subcellular location">
    <subcellularLocation>
        <location evidence="1">Golgi apparatus membrane</location>
    </subcellularLocation>
</comment>
<dbReference type="EMBL" id="UYWW01012160">
    <property type="protein sequence ID" value="VDM19076.1"/>
    <property type="molecule type" value="Genomic_DNA"/>
</dbReference>
<dbReference type="SUPFAM" id="SSF48350">
    <property type="entry name" value="GTPase activation domain, GAP"/>
    <property type="match status" value="1"/>
</dbReference>
<reference evidence="10 11" key="1">
    <citation type="submission" date="2018-11" db="EMBL/GenBank/DDBJ databases">
        <authorList>
            <consortium name="Pathogen Informatics"/>
        </authorList>
    </citation>
    <scope>NUCLEOTIDE SEQUENCE [LARGE SCALE GENOMIC DNA]</scope>
</reference>
<proteinExistence type="predicted"/>
<evidence type="ECO:0000256" key="1">
    <source>
        <dbReference type="ARBA" id="ARBA00004394"/>
    </source>
</evidence>
<dbReference type="PANTHER" id="PTHR46009">
    <property type="entry name" value="VACUOLAR PROTEIN SORTING-ASSOCIATED PROTEIN VTA1 HOMOLOG"/>
    <property type="match status" value="1"/>
</dbReference>
<evidence type="ECO:0000256" key="2">
    <source>
        <dbReference type="ARBA" id="ARBA00022692"/>
    </source>
</evidence>
<dbReference type="GO" id="GO:0032511">
    <property type="term" value="P:late endosome to vacuole transport via multivesicular body sorting pathway"/>
    <property type="evidence" value="ECO:0007669"/>
    <property type="project" value="InterPro"/>
</dbReference>
<evidence type="ECO:0000256" key="8">
    <source>
        <dbReference type="SAM" id="MobiDB-lite"/>
    </source>
</evidence>
<dbReference type="Pfam" id="PF00620">
    <property type="entry name" value="RhoGAP"/>
    <property type="match status" value="1"/>
</dbReference>
<feature type="coiled-coil region" evidence="7">
    <location>
        <begin position="407"/>
        <end position="523"/>
    </location>
</feature>
<dbReference type="Gene3D" id="1.25.40.270">
    <property type="entry name" value="Vacuolar protein sorting-associated protein vta1"/>
    <property type="match status" value="1"/>
</dbReference>